<evidence type="ECO:0000256" key="2">
    <source>
        <dbReference type="ARBA" id="ARBA00023002"/>
    </source>
</evidence>
<dbReference type="InterPro" id="IPR029154">
    <property type="entry name" value="HIBADH-like_NADP-bd"/>
</dbReference>
<keyword evidence="7" id="KW-1185">Reference proteome</keyword>
<keyword evidence="3" id="KW-0520">NAD</keyword>
<evidence type="ECO:0000259" key="4">
    <source>
        <dbReference type="Pfam" id="PF03446"/>
    </source>
</evidence>
<evidence type="ECO:0000259" key="5">
    <source>
        <dbReference type="Pfam" id="PF14833"/>
    </source>
</evidence>
<evidence type="ECO:0000313" key="6">
    <source>
        <dbReference type="EMBL" id="MFL0250068.1"/>
    </source>
</evidence>
<dbReference type="GO" id="GO:0016491">
    <property type="term" value="F:oxidoreductase activity"/>
    <property type="evidence" value="ECO:0007669"/>
    <property type="project" value="UniProtKB-KW"/>
</dbReference>
<reference evidence="6 7" key="1">
    <citation type="submission" date="2024-11" db="EMBL/GenBank/DDBJ databases">
        <authorList>
            <person name="Heng Y.C."/>
            <person name="Lim A.C.H."/>
            <person name="Lee J.K.Y."/>
            <person name="Kittelmann S."/>
        </authorList>
    </citation>
    <scope>NUCLEOTIDE SEQUENCE [LARGE SCALE GENOMIC DNA]</scope>
    <source>
        <strain evidence="6 7">WILCCON 0114</strain>
    </source>
</reference>
<organism evidence="6 7">
    <name type="scientific">Clostridium neuense</name>
    <dbReference type="NCBI Taxonomy" id="1728934"/>
    <lineage>
        <taxon>Bacteria</taxon>
        <taxon>Bacillati</taxon>
        <taxon>Bacillota</taxon>
        <taxon>Clostridia</taxon>
        <taxon>Eubacteriales</taxon>
        <taxon>Clostridiaceae</taxon>
        <taxon>Clostridium</taxon>
    </lineage>
</organism>
<comment type="similarity">
    <text evidence="1">Belongs to the HIBADH-related family.</text>
</comment>
<dbReference type="Gene3D" id="1.10.1040.10">
    <property type="entry name" value="N-(1-d-carboxylethyl)-l-norvaline Dehydrogenase, domain 2"/>
    <property type="match status" value="1"/>
</dbReference>
<accession>A0ABW8TC16</accession>
<dbReference type="PANTHER" id="PTHR43060">
    <property type="entry name" value="3-HYDROXYISOBUTYRATE DEHYDROGENASE-LIKE 1, MITOCHONDRIAL-RELATED"/>
    <property type="match status" value="1"/>
</dbReference>
<gene>
    <name evidence="6" type="ORF">ACJDT4_06500</name>
</gene>
<dbReference type="Pfam" id="PF03446">
    <property type="entry name" value="NAD_binding_2"/>
    <property type="match status" value="1"/>
</dbReference>
<dbReference type="SUPFAM" id="SSF51735">
    <property type="entry name" value="NAD(P)-binding Rossmann-fold domains"/>
    <property type="match status" value="1"/>
</dbReference>
<comment type="caution">
    <text evidence="6">The sequence shown here is derived from an EMBL/GenBank/DDBJ whole genome shotgun (WGS) entry which is preliminary data.</text>
</comment>
<dbReference type="Pfam" id="PF14833">
    <property type="entry name" value="NAD_binding_11"/>
    <property type="match status" value="1"/>
</dbReference>
<evidence type="ECO:0000256" key="1">
    <source>
        <dbReference type="ARBA" id="ARBA00009080"/>
    </source>
</evidence>
<dbReference type="InterPro" id="IPR036291">
    <property type="entry name" value="NAD(P)-bd_dom_sf"/>
</dbReference>
<dbReference type="PANTHER" id="PTHR43060:SF15">
    <property type="entry name" value="3-HYDROXYISOBUTYRATE DEHYDROGENASE-LIKE 1, MITOCHONDRIAL-RELATED"/>
    <property type="match status" value="1"/>
</dbReference>
<dbReference type="InterPro" id="IPR013328">
    <property type="entry name" value="6PGD_dom2"/>
</dbReference>
<protein>
    <submittedName>
        <fullName evidence="6">NAD(P)-dependent oxidoreductase</fullName>
        <ecNumber evidence="6">1.1.-.-</ecNumber>
    </submittedName>
</protein>
<dbReference type="EMBL" id="JBJIAA010000004">
    <property type="protein sequence ID" value="MFL0250068.1"/>
    <property type="molecule type" value="Genomic_DNA"/>
</dbReference>
<keyword evidence="2 6" id="KW-0560">Oxidoreductase</keyword>
<dbReference type="Gene3D" id="3.40.50.720">
    <property type="entry name" value="NAD(P)-binding Rossmann-like Domain"/>
    <property type="match status" value="1"/>
</dbReference>
<name>A0ABW8TC16_9CLOT</name>
<evidence type="ECO:0000256" key="3">
    <source>
        <dbReference type="ARBA" id="ARBA00023027"/>
    </source>
</evidence>
<dbReference type="InterPro" id="IPR008927">
    <property type="entry name" value="6-PGluconate_DH-like_C_sf"/>
</dbReference>
<proteinExistence type="inferred from homology"/>
<evidence type="ECO:0000313" key="7">
    <source>
        <dbReference type="Proteomes" id="UP001623592"/>
    </source>
</evidence>
<sequence>MNKEKATVGFIGTGVMGKSMALNILKNDYRVFVHNRTKSRADELIEMGAEWKDTPRDLALQSDIVITMVGYPKDVEDIYFGDNGIINNVKSGGYIIDMTTSKPSLAKKIYKEAKKKGVYALDAPVSGGDVGAKNAALCIMVGGEEEVFKKMIPLFETMGSNIVWEGEAGSGQHTKMCNQIAIASNMMGVCEAMVYAKKAGLNEEKVLNTIKTGAAGSWSLSNLAPRMIKGDFAPGFYVKHFIKDMKIALSEAENMGLETPGLKLAKSLYDKLAEDNKEDYGTQVLYKLLDK</sequence>
<dbReference type="RefSeq" id="WP_406786732.1">
    <property type="nucleotide sequence ID" value="NZ_JBJIAA010000004.1"/>
</dbReference>
<dbReference type="InterPro" id="IPR015815">
    <property type="entry name" value="HIBADH-related"/>
</dbReference>
<dbReference type="InterPro" id="IPR006115">
    <property type="entry name" value="6PGDH_NADP-bd"/>
</dbReference>
<feature type="domain" description="3-hydroxyisobutyrate dehydrogenase-like NAD-binding" evidence="5">
    <location>
        <begin position="169"/>
        <end position="288"/>
    </location>
</feature>
<feature type="domain" description="6-phosphogluconate dehydrogenase NADP-binding" evidence="4">
    <location>
        <begin position="7"/>
        <end position="165"/>
    </location>
</feature>
<dbReference type="EC" id="1.1.-.-" evidence="6"/>
<dbReference type="PIRSF" id="PIRSF000103">
    <property type="entry name" value="HIBADH"/>
    <property type="match status" value="1"/>
</dbReference>
<dbReference type="SUPFAM" id="SSF48179">
    <property type="entry name" value="6-phosphogluconate dehydrogenase C-terminal domain-like"/>
    <property type="match status" value="1"/>
</dbReference>
<dbReference type="Proteomes" id="UP001623592">
    <property type="component" value="Unassembled WGS sequence"/>
</dbReference>